<keyword evidence="7 8" id="KW-0131">Cell cycle</keyword>
<dbReference type="PROSITE" id="PS01134">
    <property type="entry name" value="FTSZ_1"/>
    <property type="match status" value="1"/>
</dbReference>
<name>I5C2E1_9BACT</name>
<dbReference type="Pfam" id="PF12327">
    <property type="entry name" value="FtsZ_C"/>
    <property type="match status" value="1"/>
</dbReference>
<dbReference type="PANTHER" id="PTHR30314">
    <property type="entry name" value="CELL DIVISION PROTEIN FTSZ-RELATED"/>
    <property type="match status" value="1"/>
</dbReference>
<dbReference type="HAMAP" id="MF_00909">
    <property type="entry name" value="FtsZ"/>
    <property type="match status" value="1"/>
</dbReference>
<comment type="caution">
    <text evidence="14">The sequence shown here is derived from an EMBL/GenBank/DDBJ whole genome shotgun (WGS) entry which is preliminary data.</text>
</comment>
<organism evidence="14 15">
    <name type="scientific">Nitritalea halalkaliphila LW7</name>
    <dbReference type="NCBI Taxonomy" id="1189621"/>
    <lineage>
        <taxon>Bacteria</taxon>
        <taxon>Pseudomonadati</taxon>
        <taxon>Bacteroidota</taxon>
        <taxon>Cytophagia</taxon>
        <taxon>Cytophagales</taxon>
        <taxon>Cyclobacteriaceae</taxon>
        <taxon>Nitritalea</taxon>
    </lineage>
</organism>
<dbReference type="PRINTS" id="PR00423">
    <property type="entry name" value="CELLDVISFTSZ"/>
</dbReference>
<evidence type="ECO:0000313" key="14">
    <source>
        <dbReference type="EMBL" id="EIM75993.1"/>
    </source>
</evidence>
<dbReference type="GO" id="GO:0005737">
    <property type="term" value="C:cytoplasm"/>
    <property type="evidence" value="ECO:0007669"/>
    <property type="project" value="UniProtKB-SubCell"/>
</dbReference>
<feature type="binding site" evidence="8">
    <location>
        <begin position="107"/>
        <end position="109"/>
    </location>
    <ligand>
        <name>GTP</name>
        <dbReference type="ChEBI" id="CHEBI:37565"/>
    </ligand>
</feature>
<proteinExistence type="inferred from homology"/>
<dbReference type="PATRIC" id="fig|1189621.3.peg.2401"/>
<dbReference type="SMART" id="SM00865">
    <property type="entry name" value="Tubulin_C"/>
    <property type="match status" value="1"/>
</dbReference>
<evidence type="ECO:0000256" key="2">
    <source>
        <dbReference type="ARBA" id="ARBA00022490"/>
    </source>
</evidence>
<dbReference type="SMART" id="SM00864">
    <property type="entry name" value="Tubulin"/>
    <property type="match status" value="1"/>
</dbReference>
<feature type="compositionally biased region" description="Basic and acidic residues" evidence="11">
    <location>
        <begin position="442"/>
        <end position="452"/>
    </location>
</feature>
<dbReference type="GO" id="GO:0051258">
    <property type="term" value="P:protein polymerization"/>
    <property type="evidence" value="ECO:0007669"/>
    <property type="project" value="UniProtKB-UniRule"/>
</dbReference>
<dbReference type="InterPro" id="IPR024757">
    <property type="entry name" value="FtsZ_C"/>
</dbReference>
<evidence type="ECO:0000256" key="4">
    <source>
        <dbReference type="ARBA" id="ARBA00022741"/>
    </source>
</evidence>
<dbReference type="GO" id="GO:0000917">
    <property type="term" value="P:division septum assembly"/>
    <property type="evidence" value="ECO:0007669"/>
    <property type="project" value="UniProtKB-KW"/>
</dbReference>
<evidence type="ECO:0000256" key="10">
    <source>
        <dbReference type="RuleBase" id="RU000631"/>
    </source>
</evidence>
<feature type="compositionally biased region" description="Low complexity" evidence="11">
    <location>
        <begin position="356"/>
        <end position="387"/>
    </location>
</feature>
<dbReference type="InterPro" id="IPR003008">
    <property type="entry name" value="Tubulin_FtsZ_GTPase"/>
</dbReference>
<evidence type="ECO:0000256" key="9">
    <source>
        <dbReference type="NCBIfam" id="TIGR00065"/>
    </source>
</evidence>
<reference evidence="14" key="1">
    <citation type="submission" date="2012-05" db="EMBL/GenBank/DDBJ databases">
        <title>Genome sequence of Nitritalea halalkaliphila LW7.</title>
        <authorList>
            <person name="Jangir P.K."/>
            <person name="Singh A."/>
            <person name="Shivaji S."/>
            <person name="Sharma R."/>
        </authorList>
    </citation>
    <scope>NUCLEOTIDE SEQUENCE [LARGE SCALE GENOMIC DNA]</scope>
    <source>
        <strain evidence="14">LW7</strain>
    </source>
</reference>
<dbReference type="InterPro" id="IPR037103">
    <property type="entry name" value="Tubulin/FtsZ-like_C"/>
</dbReference>
<evidence type="ECO:0000256" key="6">
    <source>
        <dbReference type="ARBA" id="ARBA00023210"/>
    </source>
</evidence>
<dbReference type="STRING" id="1189621.A3SI_11529"/>
<keyword evidence="5 8" id="KW-0342">GTP-binding</keyword>
<feature type="domain" description="Tubulin/FtsZ GTPase" evidence="12">
    <location>
        <begin position="11"/>
        <end position="203"/>
    </location>
</feature>
<keyword evidence="4 8" id="KW-0547">Nucleotide-binding</keyword>
<feature type="compositionally biased region" description="Polar residues" evidence="11">
    <location>
        <begin position="455"/>
        <end position="467"/>
    </location>
</feature>
<accession>I5C2E1</accession>
<evidence type="ECO:0000259" key="12">
    <source>
        <dbReference type="SMART" id="SM00864"/>
    </source>
</evidence>
<feature type="compositionally biased region" description="Polar residues" evidence="11">
    <location>
        <begin position="388"/>
        <end position="400"/>
    </location>
</feature>
<dbReference type="SUPFAM" id="SSF52490">
    <property type="entry name" value="Tubulin nucleotide-binding domain-like"/>
    <property type="match status" value="1"/>
</dbReference>
<dbReference type="GO" id="GO:0043093">
    <property type="term" value="P:FtsZ-dependent cytokinesis"/>
    <property type="evidence" value="ECO:0007669"/>
    <property type="project" value="UniProtKB-UniRule"/>
</dbReference>
<dbReference type="PANTHER" id="PTHR30314:SF3">
    <property type="entry name" value="MITOCHONDRIAL DIVISION PROTEIN FSZA"/>
    <property type="match status" value="1"/>
</dbReference>
<comment type="function">
    <text evidence="8 10">Essential cell division protein that forms a contractile ring structure (Z ring) at the future cell division site. The regulation of the ring assembly controls the timing and the location of cell division. One of the functions of the FtsZ ring is to recruit other cell division proteins to the septum to produce a new cell wall between the dividing cells. Binds GTP and shows GTPase activity.</text>
</comment>
<dbReference type="InterPro" id="IPR018316">
    <property type="entry name" value="Tubulin/FtsZ_2-layer-sand-dom"/>
</dbReference>
<dbReference type="InterPro" id="IPR036525">
    <property type="entry name" value="Tubulin/FtsZ_GTPase_sf"/>
</dbReference>
<dbReference type="FunFam" id="3.40.50.1440:FF:000023">
    <property type="entry name" value="Cell division protein FtsZ"/>
    <property type="match status" value="1"/>
</dbReference>
<dbReference type="Proteomes" id="UP000005551">
    <property type="component" value="Unassembled WGS sequence"/>
</dbReference>
<evidence type="ECO:0000256" key="7">
    <source>
        <dbReference type="ARBA" id="ARBA00023306"/>
    </source>
</evidence>
<dbReference type="InterPro" id="IPR045061">
    <property type="entry name" value="FtsZ/CetZ"/>
</dbReference>
<dbReference type="AlphaFoldDB" id="I5C2E1"/>
<keyword evidence="15" id="KW-1185">Reference proteome</keyword>
<gene>
    <name evidence="8" type="primary">ftsZ</name>
    <name evidence="14" type="ORF">A3SI_11529</name>
</gene>
<feature type="domain" description="Tubulin/FtsZ 2-layer sandwich" evidence="13">
    <location>
        <begin position="205"/>
        <end position="325"/>
    </location>
</feature>
<evidence type="ECO:0000259" key="13">
    <source>
        <dbReference type="SMART" id="SM00865"/>
    </source>
</evidence>
<dbReference type="InterPro" id="IPR000158">
    <property type="entry name" value="Cell_div_FtsZ"/>
</dbReference>
<comment type="similarity">
    <text evidence="1 8 10">Belongs to the FtsZ family.</text>
</comment>
<comment type="subunit">
    <text evidence="8">Homodimer. Polymerizes to form a dynamic ring structure in a strictly GTP-dependent manner. Interacts directly with several other division proteins.</text>
</comment>
<feature type="binding site" evidence="8">
    <location>
        <position position="142"/>
    </location>
    <ligand>
        <name>GTP</name>
        <dbReference type="ChEBI" id="CHEBI:37565"/>
    </ligand>
</feature>
<evidence type="ECO:0000256" key="11">
    <source>
        <dbReference type="SAM" id="MobiDB-lite"/>
    </source>
</evidence>
<keyword evidence="2 8" id="KW-0963">Cytoplasm</keyword>
<evidence type="ECO:0000256" key="8">
    <source>
        <dbReference type="HAMAP-Rule" id="MF_00909"/>
    </source>
</evidence>
<evidence type="ECO:0000256" key="5">
    <source>
        <dbReference type="ARBA" id="ARBA00023134"/>
    </source>
</evidence>
<dbReference type="GO" id="GO:0005525">
    <property type="term" value="F:GTP binding"/>
    <property type="evidence" value="ECO:0007669"/>
    <property type="project" value="UniProtKB-UniRule"/>
</dbReference>
<evidence type="ECO:0000256" key="3">
    <source>
        <dbReference type="ARBA" id="ARBA00022618"/>
    </source>
</evidence>
<evidence type="ECO:0000256" key="1">
    <source>
        <dbReference type="ARBA" id="ARBA00009690"/>
    </source>
</evidence>
<dbReference type="GO" id="GO:0003924">
    <property type="term" value="F:GTPase activity"/>
    <property type="evidence" value="ECO:0007669"/>
    <property type="project" value="UniProtKB-UniRule"/>
</dbReference>
<dbReference type="NCBIfam" id="TIGR00065">
    <property type="entry name" value="ftsZ"/>
    <property type="match status" value="1"/>
</dbReference>
<dbReference type="InterPro" id="IPR020805">
    <property type="entry name" value="Cell_div_FtsZ_CS"/>
</dbReference>
<protein>
    <recommendedName>
        <fullName evidence="8 9">Cell division protein FtsZ</fullName>
    </recommendedName>
</protein>
<dbReference type="PROSITE" id="PS01135">
    <property type="entry name" value="FTSZ_2"/>
    <property type="match status" value="1"/>
</dbReference>
<evidence type="ECO:0000313" key="15">
    <source>
        <dbReference type="Proteomes" id="UP000005551"/>
    </source>
</evidence>
<dbReference type="GO" id="GO:0032153">
    <property type="term" value="C:cell division site"/>
    <property type="evidence" value="ECO:0007669"/>
    <property type="project" value="UniProtKB-UniRule"/>
</dbReference>
<dbReference type="InterPro" id="IPR008280">
    <property type="entry name" value="Tub_FtsZ_C"/>
</dbReference>
<feature type="compositionally biased region" description="Basic and acidic residues" evidence="11">
    <location>
        <begin position="472"/>
        <end position="485"/>
    </location>
</feature>
<feature type="compositionally biased region" description="Polar residues" evidence="11">
    <location>
        <begin position="541"/>
        <end position="551"/>
    </location>
</feature>
<dbReference type="SUPFAM" id="SSF55307">
    <property type="entry name" value="Tubulin C-terminal domain-like"/>
    <property type="match status" value="1"/>
</dbReference>
<feature type="compositionally biased region" description="Basic and acidic residues" evidence="11">
    <location>
        <begin position="342"/>
        <end position="355"/>
    </location>
</feature>
<feature type="region of interest" description="Disordered" evidence="11">
    <location>
        <begin position="332"/>
        <end position="571"/>
    </location>
</feature>
<feature type="compositionally biased region" description="Polar residues" evidence="11">
    <location>
        <begin position="422"/>
        <end position="435"/>
    </location>
</feature>
<dbReference type="Gene3D" id="3.40.50.1440">
    <property type="entry name" value="Tubulin/FtsZ, GTPase domain"/>
    <property type="match status" value="1"/>
</dbReference>
<feature type="binding site" evidence="8">
    <location>
        <position position="185"/>
    </location>
    <ligand>
        <name>GTP</name>
        <dbReference type="ChEBI" id="CHEBI:37565"/>
    </ligand>
</feature>
<dbReference type="EMBL" id="AJYA01000024">
    <property type="protein sequence ID" value="EIM75993.1"/>
    <property type="molecule type" value="Genomic_DNA"/>
</dbReference>
<comment type="subcellular location">
    <subcellularLocation>
        <location evidence="8">Cytoplasm</location>
    </subcellularLocation>
    <text evidence="8">Assembles at midcell at the inner surface of the cytoplasmic membrane.</text>
</comment>
<sequence length="639" mass="67941">MFDLPKNHKSIIKVVGVGGGGSNAVNHMYNQGIKDVEFVVMNTDAQALQSSPVPNKLQIGTHLTEGLGAGANPERGKEAAVESKEEIRDIFGTNTKMVFITAGMGGGTGTGAAPVIAKIARDMDILTVGIVTAPFAFEGRKKILAAQAGIEELKSSCDTVLVILNDKLRDVYGNLAIRSAFAKADNVLTTAAKSIAEIITVHQDINVDFEDVKTVMKNAGAAVMGSALEEGENRALHAAERAIASPLLNNVDIKGAKKILLSVTSGEEDELSMDELTEITDYINACAGSDLELIFGQGIDPSLGKAVRVTVIATGFMTETLPLVNAPGENKAAASGAVETSAKQDHAEQKAEKPEAPIAPASPAAPQASAAPQSAAAPSAPEAPQSSVTPSTPEAPQTSGVPEATLRPEAQPERSALEGTTRPANSAANSAQGATDQPARIVDLESGKRVEEDSFSTGKTFTFSIGHQQAPLKREEEKSQEEPRIRQQPFRPIGGGNLIQKSPQSAQRPSVEEEAQPAKQEPSANSYSDVDGFRIIHKKQSNAAQDTNSYRSNHERQYEQTSSIVGKRLGERGDKLKALRDRWTDPESLKELEKPAYLRNEVKLHPVPSSSEVRTSQLSLNDTEGLVRGGNRFLDKNVD</sequence>
<feature type="compositionally biased region" description="Polar residues" evidence="11">
    <location>
        <begin position="499"/>
        <end position="508"/>
    </location>
</feature>
<feature type="binding site" evidence="8">
    <location>
        <begin position="19"/>
        <end position="23"/>
    </location>
    <ligand>
        <name>GTP</name>
        <dbReference type="ChEBI" id="CHEBI:37565"/>
    </ligand>
</feature>
<dbReference type="CDD" id="cd02201">
    <property type="entry name" value="FtsZ_type1"/>
    <property type="match status" value="1"/>
</dbReference>
<keyword evidence="3 8" id="KW-0132">Cell division</keyword>
<feature type="binding site" evidence="8">
    <location>
        <position position="138"/>
    </location>
    <ligand>
        <name>GTP</name>
        <dbReference type="ChEBI" id="CHEBI:37565"/>
    </ligand>
</feature>
<dbReference type="Gene3D" id="3.30.1330.20">
    <property type="entry name" value="Tubulin/FtsZ, C-terminal domain"/>
    <property type="match status" value="1"/>
</dbReference>
<keyword evidence="6 8" id="KW-0717">Septation</keyword>
<dbReference type="Pfam" id="PF00091">
    <property type="entry name" value="Tubulin"/>
    <property type="match status" value="1"/>
</dbReference>